<evidence type="ECO:0008006" key="4">
    <source>
        <dbReference type="Google" id="ProtNLM"/>
    </source>
</evidence>
<feature type="compositionally biased region" description="Basic residues" evidence="1">
    <location>
        <begin position="265"/>
        <end position="293"/>
    </location>
</feature>
<dbReference type="AlphaFoldDB" id="A0A167X599"/>
<feature type="compositionally biased region" description="Polar residues" evidence="1">
    <location>
        <begin position="422"/>
        <end position="433"/>
    </location>
</feature>
<dbReference type="GO" id="GO:0003729">
    <property type="term" value="F:mRNA binding"/>
    <property type="evidence" value="ECO:0007669"/>
    <property type="project" value="InterPro"/>
</dbReference>
<feature type="compositionally biased region" description="Basic and acidic residues" evidence="1">
    <location>
        <begin position="608"/>
        <end position="619"/>
    </location>
</feature>
<accession>A0A167X599</accession>
<dbReference type="EMBL" id="AZHD01000004">
    <property type="protein sequence ID" value="OAA64545.1"/>
    <property type="molecule type" value="Genomic_DNA"/>
</dbReference>
<feature type="region of interest" description="Disordered" evidence="1">
    <location>
        <begin position="398"/>
        <end position="435"/>
    </location>
</feature>
<dbReference type="PANTHER" id="PTHR16291">
    <property type="entry name" value="NUCLEAR CAP-BINDING PROTEIN SUBUNIT 3"/>
    <property type="match status" value="1"/>
</dbReference>
<gene>
    <name evidence="2" type="ORF">SPI_03192</name>
</gene>
<dbReference type="GO" id="GO:0000340">
    <property type="term" value="F:RNA 7-methylguanosine cap binding"/>
    <property type="evidence" value="ECO:0007669"/>
    <property type="project" value="InterPro"/>
</dbReference>
<feature type="region of interest" description="Disordered" evidence="1">
    <location>
        <begin position="245"/>
        <end position="382"/>
    </location>
</feature>
<keyword evidence="3" id="KW-1185">Reference proteome</keyword>
<organism evidence="2 3">
    <name type="scientific">Niveomyces insectorum RCEF 264</name>
    <dbReference type="NCBI Taxonomy" id="1081102"/>
    <lineage>
        <taxon>Eukaryota</taxon>
        <taxon>Fungi</taxon>
        <taxon>Dikarya</taxon>
        <taxon>Ascomycota</taxon>
        <taxon>Pezizomycotina</taxon>
        <taxon>Sordariomycetes</taxon>
        <taxon>Hypocreomycetidae</taxon>
        <taxon>Hypocreales</taxon>
        <taxon>Cordycipitaceae</taxon>
        <taxon>Niveomyces</taxon>
    </lineage>
</organism>
<dbReference type="InterPro" id="IPR019416">
    <property type="entry name" value="NCBP3"/>
</dbReference>
<name>A0A167X599_9HYPO</name>
<proteinExistence type="predicted"/>
<protein>
    <recommendedName>
        <fullName evidence="4">Nucleotide-binding, alpha-beta plait</fullName>
    </recommendedName>
</protein>
<dbReference type="STRING" id="1081102.A0A167X599"/>
<feature type="compositionally biased region" description="Basic and acidic residues" evidence="1">
    <location>
        <begin position="399"/>
        <end position="412"/>
    </location>
</feature>
<feature type="region of interest" description="Disordered" evidence="1">
    <location>
        <begin position="524"/>
        <end position="548"/>
    </location>
</feature>
<evidence type="ECO:0000313" key="2">
    <source>
        <dbReference type="EMBL" id="OAA64545.1"/>
    </source>
</evidence>
<dbReference type="OrthoDB" id="422106at2759"/>
<dbReference type="Pfam" id="PF10309">
    <property type="entry name" value="NCBP3"/>
    <property type="match status" value="1"/>
</dbReference>
<dbReference type="PANTHER" id="PTHR16291:SF0">
    <property type="entry name" value="NUCLEAR CAP-BINDING PROTEIN SUBUNIT 3"/>
    <property type="match status" value="1"/>
</dbReference>
<evidence type="ECO:0000256" key="1">
    <source>
        <dbReference type="SAM" id="MobiDB-lite"/>
    </source>
</evidence>
<feature type="compositionally biased region" description="Low complexity" evidence="1">
    <location>
        <begin position="586"/>
        <end position="598"/>
    </location>
</feature>
<sequence>MDFDIEMEDAAGQYPGEVEAAAYDDNALLPQEDILPIDVDEIQEPGEIDEAAEAATAAAMAAAAADAAETTVVPTKVHLRGLDAFTPDDLKAYVAETTGAGGTPFERVEWIDDSSANLVFASESAAAAALAALAALAIDDPAQLPPRELLPAKPFAGKPDATALQVRFAVAADKKQAGAAARSRFYLLHPEYDPEERRRSSSNRGGRGRDDGDRDRRPRYRSYRDDRGDRDADIRNNAFDVNLYDDAPPAARAKRSVHRGSSSRSRSRSRSRTRVRPRSRSRSSSRARFRRRNQNKELFPSSGRRELFPDATDATGGGGGGGGSRAGVDSGDDRPLRDRVRNRDRTGHGRLVRTRSASPRRESDAALNGHAAQGDDEDNDYDGRLADERAEAAAAAAARNRDKARAIKDRLAPSRNGGTVAEGSSRTRTNRSNGVKELFPSAGASTAQMDGLDSTAAVTTRLSGMSLSLDGTCELSRRQRARSSASMSNPPVLFMTRQTMHETRDCNTRRKAKHSLTATVRFFSPSADRISRPAPDGNNSSSNGDHPAGSAFFIRGLAGEKGSPHGGLSIKGVASARELFPDKLNGDAASGNGTSSGNNGRGGSGGDNRGRNAGKEIFDNRLANRIRPRPRQRAEDMFH</sequence>
<feature type="compositionally biased region" description="Gly residues" evidence="1">
    <location>
        <begin position="315"/>
        <end position="325"/>
    </location>
</feature>
<feature type="compositionally biased region" description="Basic and acidic residues" evidence="1">
    <location>
        <begin position="331"/>
        <end position="347"/>
    </location>
</feature>
<dbReference type="Proteomes" id="UP000076874">
    <property type="component" value="Unassembled WGS sequence"/>
</dbReference>
<feature type="region of interest" description="Disordered" evidence="1">
    <location>
        <begin position="192"/>
        <end position="232"/>
    </location>
</feature>
<feature type="region of interest" description="Disordered" evidence="1">
    <location>
        <begin position="584"/>
        <end position="639"/>
    </location>
</feature>
<dbReference type="GO" id="GO:0005634">
    <property type="term" value="C:nucleus"/>
    <property type="evidence" value="ECO:0007669"/>
    <property type="project" value="TreeGrafter"/>
</dbReference>
<reference evidence="2 3" key="1">
    <citation type="journal article" date="2016" name="Genome Biol. Evol.">
        <title>Divergent and convergent evolution of fungal pathogenicity.</title>
        <authorList>
            <person name="Shang Y."/>
            <person name="Xiao G."/>
            <person name="Zheng P."/>
            <person name="Cen K."/>
            <person name="Zhan S."/>
            <person name="Wang C."/>
        </authorList>
    </citation>
    <scope>NUCLEOTIDE SEQUENCE [LARGE SCALE GENOMIC DNA]</scope>
    <source>
        <strain evidence="2 3">RCEF 264</strain>
    </source>
</reference>
<evidence type="ECO:0000313" key="3">
    <source>
        <dbReference type="Proteomes" id="UP000076874"/>
    </source>
</evidence>
<comment type="caution">
    <text evidence="2">The sequence shown here is derived from an EMBL/GenBank/DDBJ whole genome shotgun (WGS) entry which is preliminary data.</text>
</comment>
<feature type="compositionally biased region" description="Basic and acidic residues" evidence="1">
    <location>
        <begin position="207"/>
        <end position="232"/>
    </location>
</feature>